<dbReference type="InterPro" id="IPR000953">
    <property type="entry name" value="Chromo/chromo_shadow_dom"/>
</dbReference>
<keyword evidence="11" id="KW-1185">Reference proteome</keyword>
<dbReference type="GO" id="GO:0003964">
    <property type="term" value="F:RNA-directed DNA polymerase activity"/>
    <property type="evidence" value="ECO:0007669"/>
    <property type="project" value="UniProtKB-KW"/>
</dbReference>
<dbReference type="InterPro" id="IPR001584">
    <property type="entry name" value="Integrase_cat-core"/>
</dbReference>
<organism evidence="10 11">
    <name type="scientific">Phytophthora palmivora</name>
    <dbReference type="NCBI Taxonomy" id="4796"/>
    <lineage>
        <taxon>Eukaryota</taxon>
        <taxon>Sar</taxon>
        <taxon>Stramenopiles</taxon>
        <taxon>Oomycota</taxon>
        <taxon>Peronosporomycetes</taxon>
        <taxon>Peronosporales</taxon>
        <taxon>Peronosporaceae</taxon>
        <taxon>Phytophthora</taxon>
    </lineage>
</organism>
<feature type="compositionally biased region" description="Basic and acidic residues" evidence="7">
    <location>
        <begin position="229"/>
        <end position="240"/>
    </location>
</feature>
<dbReference type="GO" id="GO:0015074">
    <property type="term" value="P:DNA integration"/>
    <property type="evidence" value="ECO:0007669"/>
    <property type="project" value="InterPro"/>
</dbReference>
<evidence type="ECO:0000256" key="3">
    <source>
        <dbReference type="ARBA" id="ARBA00022722"/>
    </source>
</evidence>
<dbReference type="Proteomes" id="UP000237271">
    <property type="component" value="Unassembled WGS sequence"/>
</dbReference>
<keyword evidence="6" id="KW-0695">RNA-directed DNA polymerase</keyword>
<comment type="caution">
    <text evidence="10">The sequence shown here is derived from an EMBL/GenBank/DDBJ whole genome shotgun (WGS) entry which is preliminary data.</text>
</comment>
<evidence type="ECO:0000256" key="7">
    <source>
        <dbReference type="SAM" id="MobiDB-lite"/>
    </source>
</evidence>
<dbReference type="InterPro" id="IPR036397">
    <property type="entry name" value="RNaseH_sf"/>
</dbReference>
<dbReference type="GO" id="GO:0016787">
    <property type="term" value="F:hydrolase activity"/>
    <property type="evidence" value="ECO:0007669"/>
    <property type="project" value="UniProtKB-KW"/>
</dbReference>
<gene>
    <name evidence="10" type="ORF">PHPALM_14096</name>
</gene>
<dbReference type="Gene3D" id="3.30.420.10">
    <property type="entry name" value="Ribonuclease H-like superfamily/Ribonuclease H"/>
    <property type="match status" value="1"/>
</dbReference>
<feature type="region of interest" description="Disordered" evidence="7">
    <location>
        <begin position="205"/>
        <end position="242"/>
    </location>
</feature>
<dbReference type="Gene3D" id="2.40.50.40">
    <property type="match status" value="1"/>
</dbReference>
<keyword evidence="2" id="KW-0548">Nucleotidyltransferase</keyword>
<dbReference type="EMBL" id="NCKW01007840">
    <property type="protein sequence ID" value="POM69604.1"/>
    <property type="molecule type" value="Genomic_DNA"/>
</dbReference>
<keyword evidence="5" id="KW-0378">Hydrolase</keyword>
<protein>
    <recommendedName>
        <fullName evidence="12">Reverse transcriptase</fullName>
    </recommendedName>
</protein>
<evidence type="ECO:0008006" key="12">
    <source>
        <dbReference type="Google" id="ProtNLM"/>
    </source>
</evidence>
<evidence type="ECO:0000256" key="6">
    <source>
        <dbReference type="ARBA" id="ARBA00022918"/>
    </source>
</evidence>
<dbReference type="InterPro" id="IPR050951">
    <property type="entry name" value="Retrovirus_Pol_polyprotein"/>
</dbReference>
<sequence length="1360" mass="150946">MLFNAAVDQDGDVEMRATQPAFEYIKPQRLTDLGQPALFSIKSSMEPRILEHLAHYEFRTTVEEVTDARLQEGIKRRAGTLMNDHVPDVTRLFSDNLKMDMKVSDIHSRVAKYFMDFDQLVDEHGLVAWVGRGPATDAAGRQRMKVRCKLLISNLFPMVLRVDIERLVAVTHQHAKMDDVVLYELIITRAKSQQHFHTMQAELKRDDAPRGKSAGGMASGVKQPSKAATKIERAKVERKAAPTPPRSGCLICKGPHWAKDCPIATDEQKQDILRDLKARRALKDERAKVVRVVRAGEGRRVCINGVMDVPLCPDTEADSNIISQALVDELRSVECGLILQPLEPAVTVQVAGGAHTVCRDAVTLDLRIETATGPLHLAGVSYIGIDIDRLFDQLASGHVGGADDDDITIDTPKLGFSVNDEEVDGYLNKMLDAAGAAGFEPVLLKDLRKLVFEYADVWRVPIGDDPPADVEPLKVKLQEGAQPYRSGTRKYPPAQRKFLREFVLELERHGLARRNNASHWACPALPVKKPHSDEFRCTVDYRPTNKCTVPLAGATPNLSSATQSVRGAYGFGLFDLFKGFWQLPLHADSQEVFSFVTEDGVFTPTRTVVWCGKVIDGTGVQHSPDRLAALTSLALPPTAAALQQFLCAANWLRESMIDYARVVGPLQSKLEAVMAQLIGLLTTSTKMFFPGPDAVVCMFSDAALGGWAVIVSQVRHWAARLPVTEQAHELLVCRGGLFTEAQVSWSIVEKEAYPVGRACGDLAYLLDREKGVQIYCDHANLIHIFSPAKTVKPHLRGKLQRWALHIVGVRYTIEHIKGDDNVWADLVSRWGQADAISEPSYAVKRVMASVSDAIRETHDAASDSGDSVEAVEQEGDDPWTISSDDASAAYWQVPLGESALELARRVTTRSTQRISMLQPLQDSNFEWPSEDAIRDQQQRYRASAPRAADADGLVRVDAKFGSLRMPVNYCNVCWWSLTVLHKATGAATPCMLLLRSACRGKLLIRPWGPTSTAVKRNECLHMDYLQLGDSYGASRYVLVLKDELTRYCELVAADTASSATTVQAVLDWRKRFGLPEAWVSDNGSHFKASVMHELADRLKATQKFVPVYTPWINCTVERVNRGILQVLRVMLLELRLDTRNWVHLLPVIQANLNHSAVASLGGHAPVELFTGLPAPALLDSVAIPTADSYRVLPVNLDAVAPQLAKLRAHLQELHRVVVDRKERRRLREIARGKGQECNFAEGDFVLWSRLSHSFMIDHLLTGDEYEVHGSRFKHYCDSDLGSTAEIREHVASQGIVLGVRGFVGHRYDTVAKEWQLHVAWRGLEDTENSWEPFTAMSSDVPALVAEYVHSVDAPELAALL</sequence>
<dbReference type="InterPro" id="IPR043128">
    <property type="entry name" value="Rev_trsase/Diguanyl_cyclase"/>
</dbReference>
<evidence type="ECO:0000259" key="9">
    <source>
        <dbReference type="PROSITE" id="PS50994"/>
    </source>
</evidence>
<evidence type="ECO:0000259" key="8">
    <source>
        <dbReference type="PROSITE" id="PS50013"/>
    </source>
</evidence>
<dbReference type="SUPFAM" id="SSF53098">
    <property type="entry name" value="Ribonuclease H-like"/>
    <property type="match status" value="1"/>
</dbReference>
<evidence type="ECO:0000256" key="5">
    <source>
        <dbReference type="ARBA" id="ARBA00022801"/>
    </source>
</evidence>
<dbReference type="GO" id="GO:0003676">
    <property type="term" value="F:nucleic acid binding"/>
    <property type="evidence" value="ECO:0007669"/>
    <property type="project" value="InterPro"/>
</dbReference>
<dbReference type="Gene3D" id="3.10.10.10">
    <property type="entry name" value="HIV Type 1 Reverse Transcriptase, subunit A, domain 1"/>
    <property type="match status" value="1"/>
</dbReference>
<evidence type="ECO:0000256" key="4">
    <source>
        <dbReference type="ARBA" id="ARBA00022759"/>
    </source>
</evidence>
<name>A0A2P4XVM0_9STRA</name>
<dbReference type="Pfam" id="PF00665">
    <property type="entry name" value="rve"/>
    <property type="match status" value="1"/>
</dbReference>
<dbReference type="Pfam" id="PF17917">
    <property type="entry name" value="RT_RNaseH"/>
    <property type="match status" value="1"/>
</dbReference>
<dbReference type="PROSITE" id="PS50994">
    <property type="entry name" value="INTEGRASE"/>
    <property type="match status" value="1"/>
</dbReference>
<dbReference type="InterPro" id="IPR043502">
    <property type="entry name" value="DNA/RNA_pol_sf"/>
</dbReference>
<dbReference type="InterPro" id="IPR012337">
    <property type="entry name" value="RNaseH-like_sf"/>
</dbReference>
<keyword evidence="1" id="KW-0808">Transferase</keyword>
<dbReference type="OrthoDB" id="118613at2759"/>
<proteinExistence type="predicted"/>
<keyword evidence="4" id="KW-0255">Endonuclease</keyword>
<accession>A0A2P4XVM0</accession>
<dbReference type="InterPro" id="IPR041373">
    <property type="entry name" value="RT_RNaseH"/>
</dbReference>
<keyword evidence="3" id="KW-0540">Nuclease</keyword>
<feature type="region of interest" description="Disordered" evidence="7">
    <location>
        <begin position="859"/>
        <end position="879"/>
    </location>
</feature>
<dbReference type="PROSITE" id="PS50013">
    <property type="entry name" value="CHROMO_2"/>
    <property type="match status" value="1"/>
</dbReference>
<evidence type="ECO:0000313" key="11">
    <source>
        <dbReference type="Proteomes" id="UP000237271"/>
    </source>
</evidence>
<dbReference type="CDD" id="cd00024">
    <property type="entry name" value="CD_CSD"/>
    <property type="match status" value="1"/>
</dbReference>
<dbReference type="PANTHER" id="PTHR37984:SF5">
    <property type="entry name" value="PROTEIN NYNRIN-LIKE"/>
    <property type="match status" value="1"/>
</dbReference>
<feature type="domain" description="Integrase catalytic" evidence="9">
    <location>
        <begin position="1005"/>
        <end position="1173"/>
    </location>
</feature>
<dbReference type="PANTHER" id="PTHR37984">
    <property type="entry name" value="PROTEIN CBG26694"/>
    <property type="match status" value="1"/>
</dbReference>
<dbReference type="SUPFAM" id="SSF56672">
    <property type="entry name" value="DNA/RNA polymerases"/>
    <property type="match status" value="1"/>
</dbReference>
<evidence type="ECO:0000256" key="2">
    <source>
        <dbReference type="ARBA" id="ARBA00022695"/>
    </source>
</evidence>
<evidence type="ECO:0000313" key="10">
    <source>
        <dbReference type="EMBL" id="POM69604.1"/>
    </source>
</evidence>
<reference evidence="10 11" key="1">
    <citation type="journal article" date="2017" name="Genome Biol. Evol.">
        <title>Phytophthora megakarya and P. palmivora, closely related causal agents of cacao black pod rot, underwent increases in genome sizes and gene numbers by different mechanisms.</title>
        <authorList>
            <person name="Ali S.S."/>
            <person name="Shao J."/>
            <person name="Lary D.J."/>
            <person name="Kronmiller B."/>
            <person name="Shen D."/>
            <person name="Strem M.D."/>
            <person name="Amoako-Attah I."/>
            <person name="Akrofi A.Y."/>
            <person name="Begoude B.A."/>
            <person name="Ten Hoopen G.M."/>
            <person name="Coulibaly K."/>
            <person name="Kebe B.I."/>
            <person name="Melnick R.L."/>
            <person name="Guiltinan M.J."/>
            <person name="Tyler B.M."/>
            <person name="Meinhardt L.W."/>
            <person name="Bailey B.A."/>
        </authorList>
    </citation>
    <scope>NUCLEOTIDE SEQUENCE [LARGE SCALE GENOMIC DNA]</scope>
    <source>
        <strain evidence="11">sbr112.9</strain>
    </source>
</reference>
<dbReference type="Gene3D" id="3.30.70.270">
    <property type="match status" value="1"/>
</dbReference>
<dbReference type="GO" id="GO:0004519">
    <property type="term" value="F:endonuclease activity"/>
    <property type="evidence" value="ECO:0007669"/>
    <property type="project" value="UniProtKB-KW"/>
</dbReference>
<feature type="domain" description="Chromo" evidence="8">
    <location>
        <begin position="1297"/>
        <end position="1347"/>
    </location>
</feature>
<evidence type="ECO:0000256" key="1">
    <source>
        <dbReference type="ARBA" id="ARBA00022679"/>
    </source>
</evidence>